<evidence type="ECO:0000313" key="2">
    <source>
        <dbReference type="Proteomes" id="UP001470230"/>
    </source>
</evidence>
<keyword evidence="2" id="KW-1185">Reference proteome</keyword>
<evidence type="ECO:0000313" key="1">
    <source>
        <dbReference type="EMBL" id="KAK8841455.1"/>
    </source>
</evidence>
<reference evidence="1 2" key="1">
    <citation type="submission" date="2024-04" db="EMBL/GenBank/DDBJ databases">
        <title>Tritrichomonas musculus Genome.</title>
        <authorList>
            <person name="Alves-Ferreira E."/>
            <person name="Grigg M."/>
            <person name="Lorenzi H."/>
            <person name="Galac M."/>
        </authorList>
    </citation>
    <scope>NUCLEOTIDE SEQUENCE [LARGE SCALE GENOMIC DNA]</scope>
    <source>
        <strain evidence="1 2">EAF2021</strain>
    </source>
</reference>
<comment type="caution">
    <text evidence="1">The sequence shown here is derived from an EMBL/GenBank/DDBJ whole genome shotgun (WGS) entry which is preliminary data.</text>
</comment>
<gene>
    <name evidence="1" type="ORF">M9Y10_027073</name>
</gene>
<sequence>MNETGESNKILISISCDSEFSEISIILRFIHSYIASLPILLTHGGMTMLLIDDSATAAESITSSSESSLYSMPARSEHMLKADEEILSI</sequence>
<accession>A0ABR2H5L6</accession>
<dbReference type="EMBL" id="JAPFFF010000041">
    <property type="protein sequence ID" value="KAK8841455.1"/>
    <property type="molecule type" value="Genomic_DNA"/>
</dbReference>
<organism evidence="1 2">
    <name type="scientific">Tritrichomonas musculus</name>
    <dbReference type="NCBI Taxonomy" id="1915356"/>
    <lineage>
        <taxon>Eukaryota</taxon>
        <taxon>Metamonada</taxon>
        <taxon>Parabasalia</taxon>
        <taxon>Tritrichomonadida</taxon>
        <taxon>Tritrichomonadidae</taxon>
        <taxon>Tritrichomonas</taxon>
    </lineage>
</organism>
<protein>
    <submittedName>
        <fullName evidence="1">Uncharacterized protein</fullName>
    </submittedName>
</protein>
<proteinExistence type="predicted"/>
<dbReference type="Proteomes" id="UP001470230">
    <property type="component" value="Unassembled WGS sequence"/>
</dbReference>
<name>A0ABR2H5L6_9EUKA</name>